<keyword evidence="9" id="KW-1185">Reference proteome</keyword>
<dbReference type="InterPro" id="IPR000330">
    <property type="entry name" value="SNF2_N"/>
</dbReference>
<dbReference type="SMART" id="SM00487">
    <property type="entry name" value="DEXDc"/>
    <property type="match status" value="1"/>
</dbReference>
<evidence type="ECO:0000256" key="1">
    <source>
        <dbReference type="ARBA" id="ARBA00022741"/>
    </source>
</evidence>
<dbReference type="Gene3D" id="2.60.40.790">
    <property type="match status" value="1"/>
</dbReference>
<dbReference type="Proteomes" id="UP000232875">
    <property type="component" value="Unassembled WGS sequence"/>
</dbReference>
<sequence>MATFQSEQAQGKLLSRFHMPSKRKVPGESSAPPQPAPEAPPAPLAPPTHEPSYLCQWRTPSMRKHKTWEGDAVLVLHGNGTTCSLRSVHDGKLLVTNAAFRRPGVRDGDELYVGGKEILIERSMDPVAEQEDAPKHVAVKRVCRGATPVSQFYAPAQKPSDAPLARRMVQEPHARYDANAPGAIVMTRPNEEHRALYGRGMPVVDVVLEPALTRVLRPHQIDGVRFLYEAAMGITSLKQGDALRGQGAILADEMGLGKTLQTITLIVTLLRQNCYFSSVTAGTIEKALVVCPLTLVMNWKREFRKWIGRSSIGVLAVEGDGRNEVERFVSGRQYQVLIIGYERLRSCAKQLAKTTPPIGLVVCDEGHRLKSKDTKTAKCFDLFKTSRRILLTGTPIQNDLREFYTMVDFVYPGMFDQYSVFKRVFEDPIMRSRMPHGSPEAAALGRARSHALQLVTKGIILRRTAEILSNYLPPKHEMVLFCTPSTVQRKIYGMFSEFVNHQLVFGEERNYLPYITLMRQLCNSPEYLRASLTDPPSDSATQPLLQAGETLLRTASSGHDLNMRLVRESGKLSALHALLTAIRKETNDRVIVVSNFTATLDLLQTYCNAQKFPTLRLDGKTKQEMRTKLVNRFNRTSEESSEQDPFVFLLSSKSGGVGLNLIGANRLVLFDSDWNPSTDKQAMARIHRDGQMKPCFIYRLLLVGTMDEKIYQRQLTKIGLSDALMGTEAQSAQESAAARDSFSLEEIKDIFTLHTNTQCLSHDQLRCSCGGEGTDPHKHIEMEEDQAEIPHSTRPGFVRASVLQQETRFEKDKRRKLAMQLGDMRHYDFRRRHDALSHDPTLQQIGTIQHTEWSAAGTPCQEDEASTTLVPHAADTPILPRLVEKYTKLGERLRATAMTAGKPSPDELPDPALEQLETLRNANRMPMHALDESEKQQQAGLPYRWTQTLEYVELCFTLPQGTRAKQVSVDTKRQSLRGELAKLILVDGSTWSIDDKILSVHLEKADKNAWWEHVYVHEPKIDTSRIAPEESKLSDLDGESRPI</sequence>
<keyword evidence="2" id="KW-0378">Hydrolase</keyword>
<dbReference type="GO" id="GO:0005524">
    <property type="term" value="F:ATP binding"/>
    <property type="evidence" value="ECO:0007669"/>
    <property type="project" value="InterPro"/>
</dbReference>
<dbReference type="PROSITE" id="PS51194">
    <property type="entry name" value="HELICASE_CTER"/>
    <property type="match status" value="1"/>
</dbReference>
<dbReference type="InterPro" id="IPR049730">
    <property type="entry name" value="SNF2/RAD54-like_C"/>
</dbReference>
<dbReference type="Pfam" id="PF00176">
    <property type="entry name" value="SNF2-rel_dom"/>
    <property type="match status" value="1"/>
</dbReference>
<dbReference type="GO" id="GO:0000724">
    <property type="term" value="P:double-strand break repair via homologous recombination"/>
    <property type="evidence" value="ECO:0007669"/>
    <property type="project" value="TreeGrafter"/>
</dbReference>
<evidence type="ECO:0000259" key="7">
    <source>
        <dbReference type="PROSITE" id="PS51203"/>
    </source>
</evidence>
<evidence type="ECO:0000313" key="8">
    <source>
        <dbReference type="EMBL" id="PKI82834.1"/>
    </source>
</evidence>
<keyword evidence="3" id="KW-0067">ATP-binding</keyword>
<name>A0A2N1J8H0_9BASI</name>
<accession>A0A2N1J8H0</accession>
<feature type="domain" description="Helicase C-terminal" evidence="6">
    <location>
        <begin position="574"/>
        <end position="737"/>
    </location>
</feature>
<dbReference type="InterPro" id="IPR014001">
    <property type="entry name" value="Helicase_ATP-bd"/>
</dbReference>
<feature type="domain" description="Helicase ATP-binding" evidence="5">
    <location>
        <begin position="239"/>
        <end position="413"/>
    </location>
</feature>
<protein>
    <submittedName>
        <fullName evidence="8">Rdh54p</fullName>
    </submittedName>
</protein>
<dbReference type="PANTHER" id="PTHR45629:SF7">
    <property type="entry name" value="DNA EXCISION REPAIR PROTEIN ERCC-6-RELATED"/>
    <property type="match status" value="1"/>
</dbReference>
<dbReference type="CDD" id="cd18004">
    <property type="entry name" value="DEXHc_RAD54"/>
    <property type="match status" value="1"/>
</dbReference>
<dbReference type="PROSITE" id="PS51192">
    <property type="entry name" value="HELICASE_ATP_BIND_1"/>
    <property type="match status" value="1"/>
</dbReference>
<evidence type="ECO:0000256" key="3">
    <source>
        <dbReference type="ARBA" id="ARBA00022840"/>
    </source>
</evidence>
<dbReference type="CDD" id="cd18793">
    <property type="entry name" value="SF2_C_SNF"/>
    <property type="match status" value="1"/>
</dbReference>
<evidence type="ECO:0000256" key="4">
    <source>
        <dbReference type="SAM" id="MobiDB-lite"/>
    </source>
</evidence>
<dbReference type="Pfam" id="PF00271">
    <property type="entry name" value="Helicase_C"/>
    <property type="match status" value="1"/>
</dbReference>
<reference evidence="8 9" key="1">
    <citation type="submission" date="2017-10" db="EMBL/GenBank/DDBJ databases">
        <title>A novel species of cold-tolerant Malassezia isolated from bats.</title>
        <authorList>
            <person name="Lorch J.M."/>
            <person name="Palmer J.M."/>
            <person name="Vanderwolf K.J."/>
            <person name="Schmidt K.Z."/>
            <person name="Verant M.L."/>
            <person name="Weller T.J."/>
            <person name="Blehert D.S."/>
        </authorList>
    </citation>
    <scope>NUCLEOTIDE SEQUENCE [LARGE SCALE GENOMIC DNA]</scope>
    <source>
        <strain evidence="8 9">NWHC:44797-103</strain>
    </source>
</reference>
<dbReference type="GO" id="GO:0016787">
    <property type="term" value="F:hydrolase activity"/>
    <property type="evidence" value="ECO:0007669"/>
    <property type="project" value="UniProtKB-KW"/>
</dbReference>
<dbReference type="InterPro" id="IPR050496">
    <property type="entry name" value="SNF2_RAD54_helicase_repair"/>
</dbReference>
<dbReference type="OrthoDB" id="413460at2759"/>
<dbReference type="STRING" id="2020962.A0A2N1J8H0"/>
<dbReference type="Gene3D" id="3.40.50.300">
    <property type="entry name" value="P-loop containing nucleotide triphosphate hydrolases"/>
    <property type="match status" value="1"/>
</dbReference>
<keyword evidence="1" id="KW-0547">Nucleotide-binding</keyword>
<dbReference type="InterPro" id="IPR027417">
    <property type="entry name" value="P-loop_NTPase"/>
</dbReference>
<dbReference type="PANTHER" id="PTHR45629">
    <property type="entry name" value="SNF2/RAD54 FAMILY MEMBER"/>
    <property type="match status" value="1"/>
</dbReference>
<dbReference type="InterPro" id="IPR008978">
    <property type="entry name" value="HSP20-like_chaperone"/>
</dbReference>
<evidence type="ECO:0000313" key="9">
    <source>
        <dbReference type="Proteomes" id="UP000232875"/>
    </source>
</evidence>
<evidence type="ECO:0000259" key="6">
    <source>
        <dbReference type="PROSITE" id="PS51194"/>
    </source>
</evidence>
<proteinExistence type="predicted"/>
<dbReference type="PROSITE" id="PS51203">
    <property type="entry name" value="CS"/>
    <property type="match status" value="1"/>
</dbReference>
<dbReference type="Pfam" id="PF04969">
    <property type="entry name" value="CS"/>
    <property type="match status" value="1"/>
</dbReference>
<dbReference type="GO" id="GO:0005634">
    <property type="term" value="C:nucleus"/>
    <property type="evidence" value="ECO:0007669"/>
    <property type="project" value="TreeGrafter"/>
</dbReference>
<dbReference type="SMART" id="SM00490">
    <property type="entry name" value="HELICc"/>
    <property type="match status" value="1"/>
</dbReference>
<feature type="compositionally biased region" description="Pro residues" evidence="4">
    <location>
        <begin position="32"/>
        <end position="49"/>
    </location>
</feature>
<dbReference type="SUPFAM" id="SSF49764">
    <property type="entry name" value="HSP20-like chaperones"/>
    <property type="match status" value="1"/>
</dbReference>
<dbReference type="EMBL" id="KZ454993">
    <property type="protein sequence ID" value="PKI82834.1"/>
    <property type="molecule type" value="Genomic_DNA"/>
</dbReference>
<feature type="domain" description="CS" evidence="7">
    <location>
        <begin position="938"/>
        <end position="1015"/>
    </location>
</feature>
<evidence type="ECO:0000259" key="5">
    <source>
        <dbReference type="PROSITE" id="PS51192"/>
    </source>
</evidence>
<gene>
    <name evidence="8" type="primary">RDH54</name>
    <name evidence="8" type="ORF">MVES_003129</name>
</gene>
<evidence type="ECO:0000256" key="2">
    <source>
        <dbReference type="ARBA" id="ARBA00022801"/>
    </source>
</evidence>
<dbReference type="AlphaFoldDB" id="A0A2N1J8H0"/>
<dbReference type="Gene3D" id="3.40.50.10810">
    <property type="entry name" value="Tandem AAA-ATPase domain"/>
    <property type="match status" value="1"/>
</dbReference>
<dbReference type="CDD" id="cd06467">
    <property type="entry name" value="p23_NUDC_like"/>
    <property type="match status" value="1"/>
</dbReference>
<dbReference type="Gene3D" id="1.20.120.850">
    <property type="entry name" value="SWI2/SNF2 ATPases, N-terminal domain"/>
    <property type="match status" value="1"/>
</dbReference>
<dbReference type="GO" id="GO:0007131">
    <property type="term" value="P:reciprocal meiotic recombination"/>
    <property type="evidence" value="ECO:0007669"/>
    <property type="project" value="TreeGrafter"/>
</dbReference>
<dbReference type="SUPFAM" id="SSF52540">
    <property type="entry name" value="P-loop containing nucleoside triphosphate hydrolases"/>
    <property type="match status" value="2"/>
</dbReference>
<feature type="region of interest" description="Disordered" evidence="4">
    <location>
        <begin position="1"/>
        <end position="52"/>
    </location>
</feature>
<dbReference type="InterPro" id="IPR038718">
    <property type="entry name" value="SNF2-like_sf"/>
</dbReference>
<dbReference type="InterPro" id="IPR007052">
    <property type="entry name" value="CS_dom"/>
</dbReference>
<dbReference type="GO" id="GO:0015616">
    <property type="term" value="F:DNA translocase activity"/>
    <property type="evidence" value="ECO:0007669"/>
    <property type="project" value="TreeGrafter"/>
</dbReference>
<organism evidence="8 9">
    <name type="scientific">Malassezia vespertilionis</name>
    <dbReference type="NCBI Taxonomy" id="2020962"/>
    <lineage>
        <taxon>Eukaryota</taxon>
        <taxon>Fungi</taxon>
        <taxon>Dikarya</taxon>
        <taxon>Basidiomycota</taxon>
        <taxon>Ustilaginomycotina</taxon>
        <taxon>Malasseziomycetes</taxon>
        <taxon>Malasseziales</taxon>
        <taxon>Malasseziaceae</taxon>
        <taxon>Malassezia</taxon>
    </lineage>
</organism>
<dbReference type="InterPro" id="IPR001650">
    <property type="entry name" value="Helicase_C-like"/>
</dbReference>